<dbReference type="AlphaFoldDB" id="A0A3E1YIC0"/>
<dbReference type="GO" id="GO:0003690">
    <property type="term" value="F:double-stranded DNA binding"/>
    <property type="evidence" value="ECO:0007669"/>
    <property type="project" value="TreeGrafter"/>
</dbReference>
<reference evidence="1 2" key="1">
    <citation type="submission" date="2018-07" db="EMBL/GenBank/DDBJ databases">
        <title>Chitinophaga K2CV101002-2 sp. nov., isolated from a monsoon evergreen broad-leaved forest soil.</title>
        <authorList>
            <person name="Lv Y."/>
        </authorList>
    </citation>
    <scope>NUCLEOTIDE SEQUENCE [LARGE SCALE GENOMIC DNA]</scope>
    <source>
        <strain evidence="1 2">GDMCC 1.1288</strain>
    </source>
</reference>
<dbReference type="Pfam" id="PF13671">
    <property type="entry name" value="AAA_33"/>
    <property type="match status" value="1"/>
</dbReference>
<dbReference type="GO" id="GO:0046403">
    <property type="term" value="F:polynucleotide 3'-phosphatase activity"/>
    <property type="evidence" value="ECO:0007669"/>
    <property type="project" value="TreeGrafter"/>
</dbReference>
<dbReference type="OrthoDB" id="8564590at2"/>
<name>A0A3E1YIC0_9BACT</name>
<dbReference type="GO" id="GO:0005524">
    <property type="term" value="F:ATP binding"/>
    <property type="evidence" value="ECO:0007669"/>
    <property type="project" value="UniProtKB-KW"/>
</dbReference>
<keyword evidence="2" id="KW-1185">Reference proteome</keyword>
<dbReference type="EMBL" id="QPMM01000001">
    <property type="protein sequence ID" value="RFS26990.1"/>
    <property type="molecule type" value="Genomic_DNA"/>
</dbReference>
<sequence>MEAIIFCGIQAVGKSTFYQQHFFATHVRISLDLLNTRNRESVFLDACFKTQQKLVVDNTNLTKVERAKYIELARQNNYKVIGYYFSSKVSEAIQRNSNRTGKAFIPEKGIRGAYSRLELPSANEGFDELYYVTLENNQFSINPWSDEI</sequence>
<keyword evidence="1" id="KW-0067">ATP-binding</keyword>
<dbReference type="InterPro" id="IPR027417">
    <property type="entry name" value="P-loop_NTPase"/>
</dbReference>
<dbReference type="PANTHER" id="PTHR12083">
    <property type="entry name" value="BIFUNCTIONAL POLYNUCLEOTIDE PHOSPHATASE/KINASE"/>
    <property type="match status" value="1"/>
</dbReference>
<dbReference type="GO" id="GO:0006281">
    <property type="term" value="P:DNA repair"/>
    <property type="evidence" value="ECO:0007669"/>
    <property type="project" value="TreeGrafter"/>
</dbReference>
<dbReference type="RefSeq" id="WP_116974182.1">
    <property type="nucleotide sequence ID" value="NZ_QPMM01000001.1"/>
</dbReference>
<accession>A0A3E1YIC0</accession>
<dbReference type="PANTHER" id="PTHR12083:SF9">
    <property type="entry name" value="BIFUNCTIONAL POLYNUCLEOTIDE PHOSPHATASE_KINASE"/>
    <property type="match status" value="1"/>
</dbReference>
<dbReference type="Proteomes" id="UP000260644">
    <property type="component" value="Unassembled WGS sequence"/>
</dbReference>
<evidence type="ECO:0000313" key="2">
    <source>
        <dbReference type="Proteomes" id="UP000260644"/>
    </source>
</evidence>
<keyword evidence="1" id="KW-0547">Nucleotide-binding</keyword>
<protein>
    <submittedName>
        <fullName evidence="1">ATP-binding protein</fullName>
    </submittedName>
</protein>
<dbReference type="SUPFAM" id="SSF52540">
    <property type="entry name" value="P-loop containing nucleoside triphosphate hydrolases"/>
    <property type="match status" value="1"/>
</dbReference>
<organism evidence="1 2">
    <name type="scientific">Chitinophaga silvatica</name>
    <dbReference type="NCBI Taxonomy" id="2282649"/>
    <lineage>
        <taxon>Bacteria</taxon>
        <taxon>Pseudomonadati</taxon>
        <taxon>Bacteroidota</taxon>
        <taxon>Chitinophagia</taxon>
        <taxon>Chitinophagales</taxon>
        <taxon>Chitinophagaceae</taxon>
        <taxon>Chitinophaga</taxon>
    </lineage>
</organism>
<comment type="caution">
    <text evidence="1">The sequence shown here is derived from an EMBL/GenBank/DDBJ whole genome shotgun (WGS) entry which is preliminary data.</text>
</comment>
<proteinExistence type="predicted"/>
<gene>
    <name evidence="1" type="ORF">DVR12_04185</name>
</gene>
<evidence type="ECO:0000313" key="1">
    <source>
        <dbReference type="EMBL" id="RFS26990.1"/>
    </source>
</evidence>
<dbReference type="GO" id="GO:0046404">
    <property type="term" value="F:ATP-dependent polydeoxyribonucleotide 5'-hydroxyl-kinase activity"/>
    <property type="evidence" value="ECO:0007669"/>
    <property type="project" value="TreeGrafter"/>
</dbReference>
<dbReference type="Gene3D" id="3.40.50.300">
    <property type="entry name" value="P-loop containing nucleotide triphosphate hydrolases"/>
    <property type="match status" value="1"/>
</dbReference>